<dbReference type="GO" id="GO:0005975">
    <property type="term" value="P:carbohydrate metabolic process"/>
    <property type="evidence" value="ECO:0007669"/>
    <property type="project" value="InterPro"/>
</dbReference>
<dbReference type="HOGENOM" id="CLU_009281_3_3_0"/>
<dbReference type="PANTHER" id="PTHR43095:SF5">
    <property type="entry name" value="XYLULOSE KINASE"/>
    <property type="match status" value="1"/>
</dbReference>
<dbReference type="Pfam" id="PF02782">
    <property type="entry name" value="FGGY_C"/>
    <property type="match status" value="1"/>
</dbReference>
<evidence type="ECO:0000256" key="3">
    <source>
        <dbReference type="ARBA" id="ARBA00022777"/>
    </source>
</evidence>
<evidence type="ECO:0000259" key="6">
    <source>
        <dbReference type="Pfam" id="PF02782"/>
    </source>
</evidence>
<proteinExistence type="inferred from homology"/>
<dbReference type="OrthoDB" id="39631at2"/>
<dbReference type="Gene3D" id="3.30.420.40">
    <property type="match status" value="2"/>
</dbReference>
<dbReference type="eggNOG" id="COG1070">
    <property type="taxonomic scope" value="Bacteria"/>
</dbReference>
<evidence type="ECO:0000313" key="8">
    <source>
        <dbReference type="Proteomes" id="UP000002382"/>
    </source>
</evidence>
<dbReference type="PANTHER" id="PTHR43095">
    <property type="entry name" value="SUGAR KINASE"/>
    <property type="match status" value="1"/>
</dbReference>
<dbReference type="Pfam" id="PF00370">
    <property type="entry name" value="FGGY_N"/>
    <property type="match status" value="1"/>
</dbReference>
<dbReference type="RefSeq" id="WP_012744676.1">
    <property type="nucleotide sequence ID" value="NC_012785.1"/>
</dbReference>
<evidence type="ECO:0000256" key="4">
    <source>
        <dbReference type="RuleBase" id="RU003733"/>
    </source>
</evidence>
<reference evidence="7 8" key="1">
    <citation type="submission" date="2009-06" db="EMBL/GenBank/DDBJ databases">
        <title>Complete sequence of Thermotogales bacterium TBF 19.5.1.</title>
        <authorList>
            <consortium name="US DOE Joint Genome Institute"/>
            <person name="Lucas S."/>
            <person name="Copeland A."/>
            <person name="Lapidus A."/>
            <person name="Glavina del Rio T."/>
            <person name="Tice H."/>
            <person name="Bruce D."/>
            <person name="Goodwin L."/>
            <person name="Pitluck S."/>
            <person name="Chertkov O."/>
            <person name="Brettin T."/>
            <person name="Detter J.C."/>
            <person name="Han C."/>
            <person name="Schmutz J."/>
            <person name="Larimer F."/>
            <person name="Land M."/>
            <person name="Hauser L."/>
            <person name="Kyrpides N."/>
            <person name="Ovchinnikova G."/>
            <person name="Noll K."/>
        </authorList>
    </citation>
    <scope>NUCLEOTIDE SEQUENCE [LARGE SCALE GENOMIC DNA]</scope>
    <source>
        <strain evidence="8">ATCC BAA-1733 / DSM 21960 / TBF 19.5.1</strain>
    </source>
</reference>
<dbReference type="CDD" id="cd07804">
    <property type="entry name" value="ASKHA_NBD_FGGY_RrXK-like"/>
    <property type="match status" value="1"/>
</dbReference>
<dbReference type="SUPFAM" id="SSF53067">
    <property type="entry name" value="Actin-like ATPase domain"/>
    <property type="match status" value="2"/>
</dbReference>
<keyword evidence="2 4" id="KW-0808">Transferase</keyword>
<dbReference type="Proteomes" id="UP000002382">
    <property type="component" value="Chromosome"/>
</dbReference>
<evidence type="ECO:0000313" key="7">
    <source>
        <dbReference type="EMBL" id="ACR78888.1"/>
    </source>
</evidence>
<feature type="domain" description="Carbohydrate kinase FGGY N-terminal" evidence="5">
    <location>
        <begin position="4"/>
        <end position="166"/>
    </location>
</feature>
<keyword evidence="8" id="KW-1185">Reference proteome</keyword>
<dbReference type="PROSITE" id="PS00445">
    <property type="entry name" value="FGGY_KINASES_2"/>
    <property type="match status" value="1"/>
</dbReference>
<dbReference type="GO" id="GO:0016301">
    <property type="term" value="F:kinase activity"/>
    <property type="evidence" value="ECO:0007669"/>
    <property type="project" value="UniProtKB-KW"/>
</dbReference>
<accession>C5CIF4</accession>
<dbReference type="GO" id="GO:0016773">
    <property type="term" value="F:phosphotransferase activity, alcohol group as acceptor"/>
    <property type="evidence" value="ECO:0007669"/>
    <property type="project" value="InterPro"/>
</dbReference>
<dbReference type="InterPro" id="IPR043129">
    <property type="entry name" value="ATPase_NBD"/>
</dbReference>
<dbReference type="EMBL" id="CP001634">
    <property type="protein sequence ID" value="ACR78888.1"/>
    <property type="molecule type" value="Genomic_DNA"/>
</dbReference>
<dbReference type="InterPro" id="IPR050406">
    <property type="entry name" value="FGGY_Carb_Kinase"/>
</dbReference>
<dbReference type="AlphaFoldDB" id="C5CIF4"/>
<dbReference type="InterPro" id="IPR018483">
    <property type="entry name" value="Carb_kinase_FGGY_CS"/>
</dbReference>
<dbReference type="InterPro" id="IPR018484">
    <property type="entry name" value="FGGY_N"/>
</dbReference>
<name>C5CIF4_KOSOT</name>
<evidence type="ECO:0000256" key="1">
    <source>
        <dbReference type="ARBA" id="ARBA00009156"/>
    </source>
</evidence>
<feature type="domain" description="Carbohydrate kinase FGGY C-terminal" evidence="6">
    <location>
        <begin position="196"/>
        <end position="360"/>
    </location>
</feature>
<gene>
    <name evidence="7" type="ordered locus">Kole_0162</name>
</gene>
<evidence type="ECO:0000256" key="2">
    <source>
        <dbReference type="ARBA" id="ARBA00022679"/>
    </source>
</evidence>
<dbReference type="STRING" id="521045.Kole_0162"/>
<comment type="similarity">
    <text evidence="1 4">Belongs to the FGGY kinase family.</text>
</comment>
<dbReference type="PIRSF" id="PIRSF000538">
    <property type="entry name" value="GlpK"/>
    <property type="match status" value="1"/>
</dbReference>
<dbReference type="InterPro" id="IPR018485">
    <property type="entry name" value="FGGY_C"/>
</dbReference>
<dbReference type="InterPro" id="IPR000577">
    <property type="entry name" value="Carb_kinase_FGGY"/>
</dbReference>
<protein>
    <submittedName>
        <fullName evidence="7">Carbohydrate kinase FGGY</fullName>
    </submittedName>
</protein>
<reference evidence="7 8" key="2">
    <citation type="journal article" date="2011" name="J. Bacteriol.">
        <title>Genome Sequence of Kosmotoga olearia Strain TBF 19.5.1, a Thermophilic Bacterium with a Wide Growth Temperature Range, Isolated from the Troll B Oil Platform in the North Sea.</title>
        <authorList>
            <person name="Swithers K.S."/>
            <person name="Dipippo J.L."/>
            <person name="Bruce D.C."/>
            <person name="Detter C."/>
            <person name="Tapia R."/>
            <person name="Han S."/>
            <person name="Goodwin L.A."/>
            <person name="Han J."/>
            <person name="Woyke T."/>
            <person name="Pitluck S."/>
            <person name="Pennacchio L."/>
            <person name="Nolan M."/>
            <person name="Mikhailova N."/>
            <person name="Land M.L."/>
            <person name="Nesbo C.L."/>
            <person name="Gogarten J.P."/>
            <person name="Noll K.M."/>
        </authorList>
    </citation>
    <scope>NUCLEOTIDE SEQUENCE [LARGE SCALE GENOMIC DNA]</scope>
    <source>
        <strain evidence="8">ATCC BAA-1733 / DSM 21960 / TBF 19.5.1</strain>
    </source>
</reference>
<organism evidence="7 8">
    <name type="scientific">Kosmotoga olearia (strain ATCC BAA-1733 / DSM 21960 / TBF 19.5.1)</name>
    <dbReference type="NCBI Taxonomy" id="521045"/>
    <lineage>
        <taxon>Bacteria</taxon>
        <taxon>Thermotogati</taxon>
        <taxon>Thermotogota</taxon>
        <taxon>Thermotogae</taxon>
        <taxon>Kosmotogales</taxon>
        <taxon>Kosmotogaceae</taxon>
        <taxon>Kosmotoga</taxon>
    </lineage>
</organism>
<evidence type="ECO:0000259" key="5">
    <source>
        <dbReference type="Pfam" id="PF00370"/>
    </source>
</evidence>
<dbReference type="KEGG" id="kol:Kole_0162"/>
<keyword evidence="3 4" id="KW-0418">Kinase</keyword>
<sequence length="421" mass="47711">MVPTLILIDENGKPLYNSIQQNDSRAIEEIEYFKKMIDKEVYFSVTGNTVNQQVIFPKFLWLRKHVPDKVKHTRWIMGSYNFINFKLTGIPNLEKNWALESGLWKIEDGWYKDILDASEIPESILPEVYEPWDIVGGTTRELEEETGIPEGIPVTAGSADHIASALAVGMSRNGDLLLKFGGAGDILFVTEQLKLSKKLFIDYHDIPNCYVLNGCMASSGSIVKWFKNEFAPNVNFDELTEMARTAGVGSGGIVMLPYFIGEKTPIFDAKARGTMVGLSLFHNKGHMFRSILEAVAFGFRHHVEVIEEMGFAIERVFMSNGGAKNELWRQIVADVVGYDAVYITNHPGSSLGAAFIAGKATGMFEDWDEINKFLKTKEKISYDQDNHEVYSKYYEIYRDTYTSLKSVFEKLYEVYHEKSES</sequence>